<dbReference type="InParanoid" id="G0VIV5"/>
<reference evidence="14 15" key="1">
    <citation type="journal article" date="2011" name="Proc. Natl. Acad. Sci. U.S.A.">
        <title>Evolutionary erosion of yeast sex chromosomes by mating-type switching accidents.</title>
        <authorList>
            <person name="Gordon J.L."/>
            <person name="Armisen D."/>
            <person name="Proux-Wera E."/>
            <person name="Oheigeartaigh S.S."/>
            <person name="Byrne K.P."/>
            <person name="Wolfe K.H."/>
        </authorList>
    </citation>
    <scope>NUCLEOTIDE SEQUENCE [LARGE SCALE GENOMIC DNA]</scope>
    <source>
        <strain evidence="15">ATCC 76901 / BCRC 22586 / CBS 4309 / NBRC 1992 / NRRL Y-12630</strain>
    </source>
</reference>
<dbReference type="KEGG" id="ncs:NCAS_0H01220"/>
<evidence type="ECO:0000256" key="2">
    <source>
        <dbReference type="ARBA" id="ARBA00001936"/>
    </source>
</evidence>
<evidence type="ECO:0000313" key="14">
    <source>
        <dbReference type="EMBL" id="CCC71432.1"/>
    </source>
</evidence>
<dbReference type="RefSeq" id="XP_003677781.1">
    <property type="nucleotide sequence ID" value="XM_003677733.1"/>
</dbReference>
<comment type="similarity">
    <text evidence="6">Belongs to the HDDC2 family.</text>
</comment>
<keyword evidence="12" id="KW-0170">Cobalt</keyword>
<evidence type="ECO:0000256" key="8">
    <source>
        <dbReference type="ARBA" id="ARBA00012964"/>
    </source>
</evidence>
<comment type="cofactor">
    <cofactor evidence="2">
        <name>Mn(2+)</name>
        <dbReference type="ChEBI" id="CHEBI:29035"/>
    </cofactor>
</comment>
<reference key="2">
    <citation type="submission" date="2011-08" db="EMBL/GenBank/DDBJ databases">
        <title>Genome sequence of Naumovozyma castellii.</title>
        <authorList>
            <person name="Gordon J.L."/>
            <person name="Armisen D."/>
            <person name="Proux-Wera E."/>
            <person name="OhEigeartaigh S.S."/>
            <person name="Byrne K.P."/>
            <person name="Wolfe K.H."/>
        </authorList>
    </citation>
    <scope>NUCLEOTIDE SEQUENCE</scope>
    <source>
        <strain>Type strain:CBS 4309</strain>
    </source>
</reference>
<dbReference type="InterPro" id="IPR006674">
    <property type="entry name" value="HD_domain"/>
</dbReference>
<dbReference type="HOGENOM" id="CLU_039453_2_1_1"/>
<sequence>MTHTTPPPTPDAKTYAMPTMEWRPEDNIPECVKSQLSNMGHSLLPHPLPFFHIIQELKIKKRTGWLDFQIWPCESIADHMYRMGVMTMLIRDPNVNKDKCTRIALVHDIAEALVGDITPCDPFVNKEEKHRRELATVEYLCEKFIKPYNEIAAEQLLNDWWDYEECRSMEARYVKDIDKYEVLLQCFEYERLYKGEKNLQEFFTAVELIKTDEVKSWINEVVCQRDHFFENVNQICI</sequence>
<dbReference type="GO" id="GO:0008253">
    <property type="term" value="F:5'-nucleotidase activity"/>
    <property type="evidence" value="ECO:0007669"/>
    <property type="project" value="EnsemblFungi"/>
</dbReference>
<evidence type="ECO:0000313" key="15">
    <source>
        <dbReference type="Proteomes" id="UP000001640"/>
    </source>
</evidence>
<evidence type="ECO:0000256" key="4">
    <source>
        <dbReference type="ARBA" id="ARBA00001946"/>
    </source>
</evidence>
<dbReference type="PANTHER" id="PTHR11845">
    <property type="entry name" value="5'-DEOXYNUCLEOTIDASE HDDC2"/>
    <property type="match status" value="1"/>
</dbReference>
<dbReference type="FunFam" id="1.10.3210.10:FF:000011">
    <property type="entry name" value="HD domain-containing protein 2"/>
    <property type="match status" value="1"/>
</dbReference>
<dbReference type="EC" id="3.1.3.89" evidence="8"/>
<evidence type="ECO:0000256" key="3">
    <source>
        <dbReference type="ARBA" id="ARBA00001941"/>
    </source>
</evidence>
<dbReference type="GO" id="GO:0002953">
    <property type="term" value="F:5'-deoxynucleotidase activity"/>
    <property type="evidence" value="ECO:0007669"/>
    <property type="project" value="UniProtKB-EC"/>
</dbReference>
<dbReference type="GeneID" id="96905111"/>
<evidence type="ECO:0000256" key="9">
    <source>
        <dbReference type="ARBA" id="ARBA00022723"/>
    </source>
</evidence>
<evidence type="ECO:0000256" key="12">
    <source>
        <dbReference type="ARBA" id="ARBA00023285"/>
    </source>
</evidence>
<dbReference type="CDD" id="cd00077">
    <property type="entry name" value="HDc"/>
    <property type="match status" value="1"/>
</dbReference>
<comment type="cofactor">
    <cofactor evidence="4">
        <name>Mg(2+)</name>
        <dbReference type="ChEBI" id="CHEBI:18420"/>
    </cofactor>
</comment>
<evidence type="ECO:0000256" key="1">
    <source>
        <dbReference type="ARBA" id="ARBA00001638"/>
    </source>
</evidence>
<dbReference type="SMART" id="SM00471">
    <property type="entry name" value="HDc"/>
    <property type="match status" value="1"/>
</dbReference>
<comment type="function">
    <text evidence="5">Catalyzes the dephosphorylation of the nucleoside 5'-monophosphates deoxyadenosine monophosphate (dAMP), deoxycytidine monophosphate (dCMP), deoxyguanosine monophosphate (dGMP) and deoxythymidine monophosphate (dTMP).</text>
</comment>
<dbReference type="Pfam" id="PF13023">
    <property type="entry name" value="HD_3"/>
    <property type="match status" value="1"/>
</dbReference>
<dbReference type="STRING" id="1064592.G0VIV5"/>
<dbReference type="SUPFAM" id="SSF109604">
    <property type="entry name" value="HD-domain/PDEase-like"/>
    <property type="match status" value="1"/>
</dbReference>
<organism evidence="14 15">
    <name type="scientific">Naumovozyma castellii</name>
    <name type="common">Yeast</name>
    <name type="synonym">Saccharomyces castellii</name>
    <dbReference type="NCBI Taxonomy" id="27288"/>
    <lineage>
        <taxon>Eukaryota</taxon>
        <taxon>Fungi</taxon>
        <taxon>Dikarya</taxon>
        <taxon>Ascomycota</taxon>
        <taxon>Saccharomycotina</taxon>
        <taxon>Saccharomycetes</taxon>
        <taxon>Saccharomycetales</taxon>
        <taxon>Saccharomycetaceae</taxon>
        <taxon>Naumovozyma</taxon>
    </lineage>
</organism>
<proteinExistence type="inferred from homology"/>
<dbReference type="AlphaFoldDB" id="G0VIV5"/>
<keyword evidence="11" id="KW-0460">Magnesium</keyword>
<accession>G0VIV5</accession>
<dbReference type="Gene3D" id="1.10.3210.10">
    <property type="entry name" value="Hypothetical protein af1432"/>
    <property type="match status" value="1"/>
</dbReference>
<protein>
    <recommendedName>
        <fullName evidence="8">5'-deoxynucleotidase</fullName>
        <ecNumber evidence="8">3.1.3.89</ecNumber>
    </recommendedName>
</protein>
<dbReference type="InterPro" id="IPR039356">
    <property type="entry name" value="YfbR/HDDC2"/>
</dbReference>
<comment type="cofactor">
    <cofactor evidence="3">
        <name>Co(2+)</name>
        <dbReference type="ChEBI" id="CHEBI:48828"/>
    </cofactor>
</comment>
<dbReference type="Proteomes" id="UP000001640">
    <property type="component" value="Chromosome 8"/>
</dbReference>
<comment type="catalytic activity">
    <reaction evidence="1">
        <text>a 2'-deoxyribonucleoside 5'-phosphate + H2O = a 2'-deoxyribonucleoside + phosphate</text>
        <dbReference type="Rhea" id="RHEA:36167"/>
        <dbReference type="ChEBI" id="CHEBI:15377"/>
        <dbReference type="ChEBI" id="CHEBI:18274"/>
        <dbReference type="ChEBI" id="CHEBI:43474"/>
        <dbReference type="ChEBI" id="CHEBI:65317"/>
        <dbReference type="EC" id="3.1.3.89"/>
    </reaction>
</comment>
<dbReference type="EMBL" id="HE576759">
    <property type="protein sequence ID" value="CCC71432.1"/>
    <property type="molecule type" value="Genomic_DNA"/>
</dbReference>
<dbReference type="PANTHER" id="PTHR11845:SF13">
    <property type="entry name" value="5'-DEOXYNUCLEOTIDASE HDDC2"/>
    <property type="match status" value="1"/>
</dbReference>
<evidence type="ECO:0000256" key="10">
    <source>
        <dbReference type="ARBA" id="ARBA00022801"/>
    </source>
</evidence>
<dbReference type="GO" id="GO:0046872">
    <property type="term" value="F:metal ion binding"/>
    <property type="evidence" value="ECO:0007669"/>
    <property type="project" value="UniProtKB-KW"/>
</dbReference>
<dbReference type="GO" id="GO:0009159">
    <property type="term" value="P:deoxyribonucleoside monophosphate catabolic process"/>
    <property type="evidence" value="ECO:0007669"/>
    <property type="project" value="EnsemblFungi"/>
</dbReference>
<evidence type="ECO:0000256" key="5">
    <source>
        <dbReference type="ARBA" id="ARBA00004074"/>
    </source>
</evidence>
<evidence type="ECO:0000256" key="7">
    <source>
        <dbReference type="ARBA" id="ARBA00011738"/>
    </source>
</evidence>
<feature type="domain" description="HD" evidence="13">
    <location>
        <begin position="76"/>
        <end position="183"/>
    </location>
</feature>
<dbReference type="PROSITE" id="PS51831">
    <property type="entry name" value="HD"/>
    <property type="match status" value="1"/>
</dbReference>
<dbReference type="OrthoDB" id="10254258at2759"/>
<evidence type="ECO:0000259" key="13">
    <source>
        <dbReference type="PROSITE" id="PS51831"/>
    </source>
</evidence>
<keyword evidence="15" id="KW-1185">Reference proteome</keyword>
<dbReference type="eggNOG" id="KOG3197">
    <property type="taxonomic scope" value="Eukaryota"/>
</dbReference>
<keyword evidence="9" id="KW-0479">Metal-binding</keyword>
<evidence type="ECO:0000256" key="6">
    <source>
        <dbReference type="ARBA" id="ARBA00009999"/>
    </source>
</evidence>
<comment type="subunit">
    <text evidence="7">Homodimer.</text>
</comment>
<keyword evidence="10" id="KW-0378">Hydrolase</keyword>
<name>G0VIV5_NAUCA</name>
<gene>
    <name evidence="14" type="primary">NCAS0H01220</name>
    <name evidence="14" type="ordered locus">NCAS_0H01220</name>
</gene>
<evidence type="ECO:0000256" key="11">
    <source>
        <dbReference type="ARBA" id="ARBA00022842"/>
    </source>
</evidence>
<dbReference type="OMA" id="PFFHMLE"/>
<dbReference type="GO" id="GO:0005737">
    <property type="term" value="C:cytoplasm"/>
    <property type="evidence" value="ECO:0007669"/>
    <property type="project" value="TreeGrafter"/>
</dbReference>
<dbReference type="InterPro" id="IPR003607">
    <property type="entry name" value="HD/PDEase_dom"/>
</dbReference>